<organism evidence="2 3">
    <name type="scientific">Halogeometricum limi</name>
    <dbReference type="NCBI Taxonomy" id="555875"/>
    <lineage>
        <taxon>Archaea</taxon>
        <taxon>Methanobacteriati</taxon>
        <taxon>Methanobacteriota</taxon>
        <taxon>Stenosarchaea group</taxon>
        <taxon>Halobacteria</taxon>
        <taxon>Halobacteriales</taxon>
        <taxon>Haloferacaceae</taxon>
        <taxon>Halogeometricum</taxon>
    </lineage>
</organism>
<feature type="transmembrane region" description="Helical" evidence="1">
    <location>
        <begin position="66"/>
        <end position="88"/>
    </location>
</feature>
<keyword evidence="1" id="KW-0812">Transmembrane</keyword>
<feature type="transmembrane region" description="Helical" evidence="1">
    <location>
        <begin position="142"/>
        <end position="159"/>
    </location>
</feature>
<evidence type="ECO:0008006" key="4">
    <source>
        <dbReference type="Google" id="ProtNLM"/>
    </source>
</evidence>
<dbReference type="Proteomes" id="UP000243250">
    <property type="component" value="Unassembled WGS sequence"/>
</dbReference>
<dbReference type="EMBL" id="FOYS01000001">
    <property type="protein sequence ID" value="SFR32621.1"/>
    <property type="molecule type" value="Genomic_DNA"/>
</dbReference>
<protein>
    <recommendedName>
        <fullName evidence="4">Histidine kinase</fullName>
    </recommendedName>
</protein>
<keyword evidence="1" id="KW-1133">Transmembrane helix</keyword>
<evidence type="ECO:0000313" key="2">
    <source>
        <dbReference type="EMBL" id="SFR32621.1"/>
    </source>
</evidence>
<keyword evidence="3" id="KW-1185">Reference proteome</keyword>
<keyword evidence="1" id="KW-0472">Membrane</keyword>
<evidence type="ECO:0000313" key="3">
    <source>
        <dbReference type="Proteomes" id="UP000243250"/>
    </source>
</evidence>
<reference evidence="3" key="1">
    <citation type="submission" date="2016-10" db="EMBL/GenBank/DDBJ databases">
        <authorList>
            <person name="Varghese N."/>
            <person name="Submissions S."/>
        </authorList>
    </citation>
    <scope>NUCLEOTIDE SEQUENCE [LARGE SCALE GENOMIC DNA]</scope>
    <source>
        <strain evidence="3">CGMCC 1.8711</strain>
    </source>
</reference>
<dbReference type="STRING" id="555875.SAMN04488124_0155"/>
<proteinExistence type="predicted"/>
<accession>A0A1I6FRR2</accession>
<dbReference type="AlphaFoldDB" id="A0A1I6FRR2"/>
<dbReference type="RefSeq" id="WP_394327778.1">
    <property type="nucleotide sequence ID" value="NZ_FOYS01000001.1"/>
</dbReference>
<sequence length="169" mass="17020">MSTRATAGGVATEEQPEMMQEVESWQAGVAGGILGAIAFGALMVLVSPGVLTNAIPAMYGLTGGAAGTFIHLSHGAVIGVAFAALLRARPELAETLGRSTAAGAAYGVAVWVVLAVLVMPVWLSAVGFAGAPGLPNISTTSLVGHVIYGLVLGAAYPMLRRRGTMSDAE</sequence>
<name>A0A1I6FRR2_9EURY</name>
<feature type="transmembrane region" description="Helical" evidence="1">
    <location>
        <begin position="100"/>
        <end position="122"/>
    </location>
</feature>
<evidence type="ECO:0000256" key="1">
    <source>
        <dbReference type="SAM" id="Phobius"/>
    </source>
</evidence>
<gene>
    <name evidence="2" type="ORF">SAMN04488124_0155</name>
</gene>
<feature type="transmembrane region" description="Helical" evidence="1">
    <location>
        <begin position="27"/>
        <end position="46"/>
    </location>
</feature>